<organism evidence="4 5">
    <name type="scientific">Linnemannia schmuckeri</name>
    <dbReference type="NCBI Taxonomy" id="64567"/>
    <lineage>
        <taxon>Eukaryota</taxon>
        <taxon>Fungi</taxon>
        <taxon>Fungi incertae sedis</taxon>
        <taxon>Mucoromycota</taxon>
        <taxon>Mortierellomycotina</taxon>
        <taxon>Mortierellomycetes</taxon>
        <taxon>Mortierellales</taxon>
        <taxon>Mortierellaceae</taxon>
        <taxon>Linnemannia</taxon>
    </lineage>
</organism>
<evidence type="ECO:0000256" key="3">
    <source>
        <dbReference type="SAM" id="SignalP"/>
    </source>
</evidence>
<feature type="chain" id="PRO_5040124669" evidence="3">
    <location>
        <begin position="23"/>
        <end position="344"/>
    </location>
</feature>
<keyword evidence="3" id="KW-0732">Signal</keyword>
<evidence type="ECO:0000256" key="1">
    <source>
        <dbReference type="SAM" id="MobiDB-lite"/>
    </source>
</evidence>
<keyword evidence="2" id="KW-0472">Membrane</keyword>
<feature type="signal peptide" evidence="3">
    <location>
        <begin position="1"/>
        <end position="22"/>
    </location>
</feature>
<name>A0A9P5S4C3_9FUNG</name>
<dbReference type="EMBL" id="JAAAUQ010000193">
    <property type="protein sequence ID" value="KAF9153157.1"/>
    <property type="molecule type" value="Genomic_DNA"/>
</dbReference>
<proteinExistence type="predicted"/>
<feature type="region of interest" description="Disordered" evidence="1">
    <location>
        <begin position="283"/>
        <end position="316"/>
    </location>
</feature>
<comment type="caution">
    <text evidence="4">The sequence shown here is derived from an EMBL/GenBank/DDBJ whole genome shotgun (WGS) entry which is preliminary data.</text>
</comment>
<feature type="region of interest" description="Disordered" evidence="1">
    <location>
        <begin position="325"/>
        <end position="344"/>
    </location>
</feature>
<dbReference type="OrthoDB" id="1926781at2759"/>
<accession>A0A9P5S4C3</accession>
<feature type="compositionally biased region" description="Basic and acidic residues" evidence="1">
    <location>
        <begin position="289"/>
        <end position="303"/>
    </location>
</feature>
<evidence type="ECO:0000313" key="4">
    <source>
        <dbReference type="EMBL" id="KAF9153157.1"/>
    </source>
</evidence>
<keyword evidence="2" id="KW-1133">Transmembrane helix</keyword>
<dbReference type="Proteomes" id="UP000748756">
    <property type="component" value="Unassembled WGS sequence"/>
</dbReference>
<feature type="region of interest" description="Disordered" evidence="1">
    <location>
        <begin position="213"/>
        <end position="232"/>
    </location>
</feature>
<dbReference type="AlphaFoldDB" id="A0A9P5S4C3"/>
<keyword evidence="5" id="KW-1185">Reference proteome</keyword>
<evidence type="ECO:0000313" key="5">
    <source>
        <dbReference type="Proteomes" id="UP000748756"/>
    </source>
</evidence>
<reference evidence="4" key="1">
    <citation type="journal article" date="2020" name="Fungal Divers.">
        <title>Resolving the Mortierellaceae phylogeny through synthesis of multi-gene phylogenetics and phylogenomics.</title>
        <authorList>
            <person name="Vandepol N."/>
            <person name="Liber J."/>
            <person name="Desiro A."/>
            <person name="Na H."/>
            <person name="Kennedy M."/>
            <person name="Barry K."/>
            <person name="Grigoriev I.V."/>
            <person name="Miller A.N."/>
            <person name="O'Donnell K."/>
            <person name="Stajich J.E."/>
            <person name="Bonito G."/>
        </authorList>
    </citation>
    <scope>NUCLEOTIDE SEQUENCE</scope>
    <source>
        <strain evidence="4">NRRL 6426</strain>
    </source>
</reference>
<gene>
    <name evidence="4" type="ORF">BG015_003979</name>
</gene>
<feature type="transmembrane region" description="Helical" evidence="2">
    <location>
        <begin position="153"/>
        <end position="174"/>
    </location>
</feature>
<sequence>MLNKKTLKAILGGALLLASAIAQDTSAAVHPNVAISAEFPKAAAGVIPNLVSGRANNLKVTLHNSGAHDLTVKMIVGSVAEVKDFTTVTHNAHSALVLPYTIKVTHPSRDAGLTLLAELVDPTSVLHHQFPALIFNSTVHFTQPASSWFDWKLILGSMLMAGAITAIVMTAMTAKSKPNFKKQHEKLMKDKNAPKMAPKDRYAVLANMRADDTPLNVNKTKDDQTTTNAPKMSAMDRYAVLSEMKAKDDKPLPEPKTKPITTTATTDVLTGGEPYGILSQMKALEGDGNGEKKDRNTEPELKYHKAPQMAGASEDRFEVLADMKATRGDDVLNPDKTMDSTRAL</sequence>
<keyword evidence="2" id="KW-0812">Transmembrane</keyword>
<protein>
    <submittedName>
        <fullName evidence="4">Uncharacterized protein</fullName>
    </submittedName>
</protein>
<evidence type="ECO:0000256" key="2">
    <source>
        <dbReference type="SAM" id="Phobius"/>
    </source>
</evidence>